<dbReference type="EMBL" id="PPEA01000276">
    <property type="protein sequence ID" value="PQM47801.1"/>
    <property type="molecule type" value="Genomic_DNA"/>
</dbReference>
<dbReference type="GO" id="GO:0005524">
    <property type="term" value="F:ATP binding"/>
    <property type="evidence" value="ECO:0007669"/>
    <property type="project" value="UniProtKB-KW"/>
</dbReference>
<sequence>MAMGSRSGYHNPFIKDGKIRFPDNGSLVNTVERWAKVRGDKLAYRFLDFSTERDGIARDISWAEFGARNRAIGARLQQVTQPGDRVAILCAQNLDYLVSFYGTLYAGRIAVPLFDPAEPGHVGRLHAVLDDCAPSAILTTSDSAEGVRKFFRSRPAKDRPRIIAVDAVPAEVGATWERVPADTDTIAYLQYTSGSTRTPTGVQITHLNLPTNVVQVIHALEGKEGDRGVTWLPFFHDMGLITIVLSSVIGYQCTFMTPAAFVRRPYRWIRELARKEGETGGTISAAPNFAFEHAAARGLPKDGDPPLDLSNVHAILNGSEPVSAASLRKFNEAFAPYGFQERAIKPSYGLAEATLFVSTTPMDEKPKIIHVDRDALNNENRFVEVDPEAPNAVSQASAGRIGVDEWAVIVDAESASELPDGQVGEIWIAGNNMGTGYWNREQETIETFKNILKSRTSPSHAEGAADDALWVRTGDYGTFYGDDLYITGRVKDLVIVDGRNHYPQDLEYSAQESSRALRVGYVAAFSVPANQLPAEVFDNPHSGLKFDPEDSSEQLVIVGERAPGAHKLDYQPIADDIRAAIAVRHGVTVRDVLLVSAGSIPRTSSGKIGRRACRTAYIDGSLRGGTAAPNAFPDQAE</sequence>
<evidence type="ECO:0000256" key="2">
    <source>
        <dbReference type="ARBA" id="ARBA00006432"/>
    </source>
</evidence>
<evidence type="ECO:0000313" key="11">
    <source>
        <dbReference type="EMBL" id="PQM47801.1"/>
    </source>
</evidence>
<dbReference type="InterPro" id="IPR000873">
    <property type="entry name" value="AMP-dep_synth/lig_dom"/>
</dbReference>
<dbReference type="PANTHER" id="PTHR22754">
    <property type="entry name" value="DISCO-INTERACTING PROTEIN 2 DIP2 -RELATED"/>
    <property type="match status" value="1"/>
</dbReference>
<evidence type="ECO:0000256" key="5">
    <source>
        <dbReference type="ARBA" id="ARBA00022832"/>
    </source>
</evidence>
<name>A0A1S1NIL0_9MYCO</name>
<evidence type="ECO:0000256" key="7">
    <source>
        <dbReference type="ARBA" id="ARBA00023098"/>
    </source>
</evidence>
<keyword evidence="4" id="KW-0547">Nucleotide-binding</keyword>
<keyword evidence="3 10" id="KW-0436">Ligase</keyword>
<evidence type="ECO:0000313" key="12">
    <source>
        <dbReference type="Proteomes" id="UP000179734"/>
    </source>
</evidence>
<gene>
    <name evidence="10" type="ORF">BKN37_13175</name>
    <name evidence="11" type="ORF">C1Y40_01993</name>
</gene>
<evidence type="ECO:0000256" key="6">
    <source>
        <dbReference type="ARBA" id="ARBA00022840"/>
    </source>
</evidence>
<dbReference type="GO" id="GO:0005886">
    <property type="term" value="C:plasma membrane"/>
    <property type="evidence" value="ECO:0007669"/>
    <property type="project" value="TreeGrafter"/>
</dbReference>
<dbReference type="NCBIfam" id="NF038339">
    <property type="entry name" value="FAAL_FadD32"/>
    <property type="match status" value="1"/>
</dbReference>
<dbReference type="InterPro" id="IPR040097">
    <property type="entry name" value="FAAL/FAAC"/>
</dbReference>
<dbReference type="SUPFAM" id="SSF56801">
    <property type="entry name" value="Acetyl-CoA synthetase-like"/>
    <property type="match status" value="1"/>
</dbReference>
<protein>
    <recommendedName>
        <fullName evidence="8">Acyl-AMP synthetase</fullName>
    </recommendedName>
</protein>
<evidence type="ECO:0000256" key="1">
    <source>
        <dbReference type="ARBA" id="ARBA00005189"/>
    </source>
</evidence>
<organism evidence="10 12">
    <name type="scientific">Mycobacterium talmoniae</name>
    <dbReference type="NCBI Taxonomy" id="1858794"/>
    <lineage>
        <taxon>Bacteria</taxon>
        <taxon>Bacillati</taxon>
        <taxon>Actinomycetota</taxon>
        <taxon>Actinomycetes</taxon>
        <taxon>Mycobacteriales</taxon>
        <taxon>Mycobacteriaceae</taxon>
        <taxon>Mycobacterium</taxon>
    </lineage>
</organism>
<dbReference type="Proteomes" id="UP000238296">
    <property type="component" value="Unassembled WGS sequence"/>
</dbReference>
<dbReference type="Gene3D" id="3.30.300.30">
    <property type="match status" value="1"/>
</dbReference>
<reference evidence="11" key="3">
    <citation type="submission" date="2018-01" db="EMBL/GenBank/DDBJ databases">
        <authorList>
            <person name="Gaut B.S."/>
            <person name="Morton B.R."/>
            <person name="Clegg M.T."/>
            <person name="Duvall M.R."/>
        </authorList>
    </citation>
    <scope>NUCLEOTIDE SEQUENCE</scope>
    <source>
        <strain evidence="11">ATCC BAA-2683</strain>
    </source>
</reference>
<comment type="similarity">
    <text evidence="2">Belongs to the ATP-dependent AMP-binding enzyme family.</text>
</comment>
<dbReference type="EMBL" id="MLQM01000062">
    <property type="protein sequence ID" value="OHV03794.1"/>
    <property type="molecule type" value="Genomic_DNA"/>
</dbReference>
<dbReference type="Pfam" id="PF00501">
    <property type="entry name" value="AMP-binding"/>
    <property type="match status" value="1"/>
</dbReference>
<dbReference type="InterPro" id="IPR045851">
    <property type="entry name" value="AMP-bd_C_sf"/>
</dbReference>
<keyword evidence="12" id="KW-1185">Reference proteome</keyword>
<keyword evidence="6" id="KW-0067">ATP-binding</keyword>
<comment type="caution">
    <text evidence="10">The sequence shown here is derived from an EMBL/GenBank/DDBJ whole genome shotgun (WGS) entry which is preliminary data.</text>
</comment>
<dbReference type="CDD" id="cd05931">
    <property type="entry name" value="FAAL"/>
    <property type="match status" value="1"/>
</dbReference>
<dbReference type="Gene3D" id="3.40.50.12780">
    <property type="entry name" value="N-terminal domain of ligase-like"/>
    <property type="match status" value="1"/>
</dbReference>
<evidence type="ECO:0000259" key="9">
    <source>
        <dbReference type="Pfam" id="PF00501"/>
    </source>
</evidence>
<dbReference type="InterPro" id="IPR042099">
    <property type="entry name" value="ANL_N_sf"/>
</dbReference>
<proteinExistence type="inferred from homology"/>
<dbReference type="AlphaFoldDB" id="A0A1S1NIL0"/>
<keyword evidence="5" id="KW-0276">Fatty acid metabolism</keyword>
<keyword evidence="7" id="KW-0443">Lipid metabolism</keyword>
<evidence type="ECO:0000313" key="13">
    <source>
        <dbReference type="Proteomes" id="UP000238296"/>
    </source>
</evidence>
<comment type="pathway">
    <text evidence="1">Lipid metabolism.</text>
</comment>
<accession>A0A1S1NIL0</accession>
<evidence type="ECO:0000313" key="10">
    <source>
        <dbReference type="EMBL" id="OHV03794.1"/>
    </source>
</evidence>
<dbReference type="FunFam" id="3.30.300.30:FF:000029">
    <property type="entry name" value="Fatty-acid-CoA ligase FadD31"/>
    <property type="match status" value="1"/>
</dbReference>
<dbReference type="PANTHER" id="PTHR22754:SF32">
    <property type="entry name" value="DISCO-INTERACTING PROTEIN 2"/>
    <property type="match status" value="1"/>
</dbReference>
<evidence type="ECO:0000256" key="3">
    <source>
        <dbReference type="ARBA" id="ARBA00022598"/>
    </source>
</evidence>
<reference evidence="11 13" key="2">
    <citation type="journal article" date="2017" name="Int. J. Syst. Evol. Microbiol.">
        <title>Mycobacterium talmoniae sp. nov., a slowly growing mycobacterium isolated from human respiratory samples.</title>
        <authorList>
            <person name="Davidson R.M."/>
            <person name="DeGroote M.A."/>
            <person name="Marola J.L."/>
            <person name="Buss S."/>
            <person name="Jones V."/>
            <person name="McNeil M.R."/>
            <person name="Freifeld A.G."/>
            <person name="Elaine Epperson L."/>
            <person name="Hasan N.A."/>
            <person name="Jackson M."/>
            <person name="Iwen P.C."/>
            <person name="Salfinger M."/>
            <person name="Strong M."/>
        </authorList>
    </citation>
    <scope>NUCLEOTIDE SEQUENCE [LARGE SCALE GENOMIC DNA]</scope>
    <source>
        <strain evidence="11 13">ATCC BAA-2683</strain>
    </source>
</reference>
<dbReference type="GO" id="GO:0006633">
    <property type="term" value="P:fatty acid biosynthetic process"/>
    <property type="evidence" value="ECO:0007669"/>
    <property type="project" value="TreeGrafter"/>
</dbReference>
<reference evidence="10 12" key="1">
    <citation type="submission" date="2016-10" db="EMBL/GenBank/DDBJ databases">
        <title>Genome sequence of Mycobacterium talmonii.</title>
        <authorList>
            <person name="Greninger A.L."/>
            <person name="Elliott B."/>
            <person name="Vasireddy S."/>
            <person name="Vasireddy R."/>
        </authorList>
    </citation>
    <scope>NUCLEOTIDE SEQUENCE [LARGE SCALE GENOMIC DNA]</scope>
    <source>
        <strain evidence="10">MO-5499</strain>
        <strain evidence="12">NE-TNMC-100812</strain>
    </source>
</reference>
<dbReference type="FunFam" id="3.40.50.12780:FF:000013">
    <property type="entry name" value="Long-chain-fatty-acid--AMP ligase FadD32"/>
    <property type="match status" value="1"/>
</dbReference>
<dbReference type="GO" id="GO:0071766">
    <property type="term" value="P:Actinobacterium-type cell wall biogenesis"/>
    <property type="evidence" value="ECO:0007669"/>
    <property type="project" value="UniProtKB-ARBA"/>
</dbReference>
<dbReference type="Proteomes" id="UP000179734">
    <property type="component" value="Unassembled WGS sequence"/>
</dbReference>
<evidence type="ECO:0000256" key="8">
    <source>
        <dbReference type="ARBA" id="ARBA00084062"/>
    </source>
</evidence>
<dbReference type="GO" id="GO:0016874">
    <property type="term" value="F:ligase activity"/>
    <property type="evidence" value="ECO:0007669"/>
    <property type="project" value="UniProtKB-KW"/>
</dbReference>
<dbReference type="InterPro" id="IPR047968">
    <property type="entry name" value="FAAL_FadD32"/>
</dbReference>
<feature type="domain" description="AMP-dependent synthetase/ligase" evidence="9">
    <location>
        <begin position="32"/>
        <end position="438"/>
    </location>
</feature>
<dbReference type="GO" id="GO:0070566">
    <property type="term" value="F:adenylyltransferase activity"/>
    <property type="evidence" value="ECO:0007669"/>
    <property type="project" value="UniProtKB-ARBA"/>
</dbReference>
<evidence type="ECO:0000256" key="4">
    <source>
        <dbReference type="ARBA" id="ARBA00022741"/>
    </source>
</evidence>